<dbReference type="Proteomes" id="UP000325433">
    <property type="component" value="Unassembled WGS sequence"/>
</dbReference>
<dbReference type="EMBL" id="ML738293">
    <property type="protein sequence ID" value="KAE8319882.1"/>
    <property type="molecule type" value="Genomic_DNA"/>
</dbReference>
<evidence type="ECO:0000313" key="1">
    <source>
        <dbReference type="EMBL" id="KAE8319882.1"/>
    </source>
</evidence>
<keyword evidence="2" id="KW-1185">Reference proteome</keyword>
<dbReference type="AlphaFoldDB" id="A0A5N6WGW7"/>
<sequence>MGLGEHVRKQILVFAHVDNLIADITGAQRSLEALFDSLEQQLNIRAMAMLIAVETWKISQWPMDEVNSIPTSDTVRNVFPAADNIATWTPQSTRHINVSHLVNAHGTVAELARPSIIDQIVQSVKPIVSLPQPSSRVSTLNQDVSNMFGINEGGDSTWRFTQDELHAVPEKLSKLASVPEFLTPNRTNKNRIYSRGLRGCYGRLPENEAFI</sequence>
<gene>
    <name evidence="1" type="ORF">BDV41DRAFT_570802</name>
</gene>
<reference evidence="2" key="1">
    <citation type="submission" date="2019-04" db="EMBL/GenBank/DDBJ databases">
        <title>Friends and foes A comparative genomics studyof 23 Aspergillus species from section Flavi.</title>
        <authorList>
            <consortium name="DOE Joint Genome Institute"/>
            <person name="Kjaerbolling I."/>
            <person name="Vesth T."/>
            <person name="Frisvad J.C."/>
            <person name="Nybo J.L."/>
            <person name="Theobald S."/>
            <person name="Kildgaard S."/>
            <person name="Isbrandt T."/>
            <person name="Kuo A."/>
            <person name="Sato A."/>
            <person name="Lyhne E.K."/>
            <person name="Kogle M.E."/>
            <person name="Wiebenga A."/>
            <person name="Kun R.S."/>
            <person name="Lubbers R.J."/>
            <person name="Makela M.R."/>
            <person name="Barry K."/>
            <person name="Chovatia M."/>
            <person name="Clum A."/>
            <person name="Daum C."/>
            <person name="Haridas S."/>
            <person name="He G."/>
            <person name="LaButti K."/>
            <person name="Lipzen A."/>
            <person name="Mondo S."/>
            <person name="Riley R."/>
            <person name="Salamov A."/>
            <person name="Simmons B.A."/>
            <person name="Magnuson J.K."/>
            <person name="Henrissat B."/>
            <person name="Mortensen U.H."/>
            <person name="Larsen T.O."/>
            <person name="Devries R.P."/>
            <person name="Grigoriev I.V."/>
            <person name="Machida M."/>
            <person name="Baker S.E."/>
            <person name="Andersen M.R."/>
        </authorList>
    </citation>
    <scope>NUCLEOTIDE SEQUENCE [LARGE SCALE GENOMIC DNA]</scope>
    <source>
        <strain evidence="2">CBS 130015</strain>
    </source>
</reference>
<name>A0A5N6WGW7_9EURO</name>
<accession>A0A5N6WGW7</accession>
<protein>
    <submittedName>
        <fullName evidence="1">Uncharacterized protein</fullName>
    </submittedName>
</protein>
<organism evidence="1 2">
    <name type="scientific">Aspergillus transmontanensis</name>
    <dbReference type="NCBI Taxonomy" id="1034304"/>
    <lineage>
        <taxon>Eukaryota</taxon>
        <taxon>Fungi</taxon>
        <taxon>Dikarya</taxon>
        <taxon>Ascomycota</taxon>
        <taxon>Pezizomycotina</taxon>
        <taxon>Eurotiomycetes</taxon>
        <taxon>Eurotiomycetidae</taxon>
        <taxon>Eurotiales</taxon>
        <taxon>Aspergillaceae</taxon>
        <taxon>Aspergillus</taxon>
        <taxon>Aspergillus subgen. Circumdati</taxon>
    </lineage>
</organism>
<proteinExistence type="predicted"/>
<evidence type="ECO:0000313" key="2">
    <source>
        <dbReference type="Proteomes" id="UP000325433"/>
    </source>
</evidence>